<keyword evidence="3" id="KW-1185">Reference proteome</keyword>
<dbReference type="EMBL" id="JACVVK020000211">
    <property type="protein sequence ID" value="KAK7484362.1"/>
    <property type="molecule type" value="Genomic_DNA"/>
</dbReference>
<evidence type="ECO:0000313" key="3">
    <source>
        <dbReference type="Proteomes" id="UP001519460"/>
    </source>
</evidence>
<keyword evidence="1" id="KW-0732">Signal</keyword>
<evidence type="ECO:0000256" key="1">
    <source>
        <dbReference type="SAM" id="SignalP"/>
    </source>
</evidence>
<protein>
    <submittedName>
        <fullName evidence="2">Uncharacterized protein</fullName>
    </submittedName>
</protein>
<evidence type="ECO:0000313" key="2">
    <source>
        <dbReference type="EMBL" id="KAK7484362.1"/>
    </source>
</evidence>
<reference evidence="2 3" key="1">
    <citation type="journal article" date="2023" name="Sci. Data">
        <title>Genome assembly of the Korean intertidal mud-creeper Batillaria attramentaria.</title>
        <authorList>
            <person name="Patra A.K."/>
            <person name="Ho P.T."/>
            <person name="Jun S."/>
            <person name="Lee S.J."/>
            <person name="Kim Y."/>
            <person name="Won Y.J."/>
        </authorList>
    </citation>
    <scope>NUCLEOTIDE SEQUENCE [LARGE SCALE GENOMIC DNA]</scope>
    <source>
        <strain evidence="2">Wonlab-2016</strain>
    </source>
</reference>
<proteinExistence type="predicted"/>
<sequence>MSFLNNVALFALLMTLQTTEVSGQTFQQQVNQRLLALENNVWNLARTILMQQVASEEFVRGEGDSGISLIRNFRDGTRPYHSISHSGYAAAAIHNHASAYKTCGMGELEAVLNGVHFRTRHNDYYLARPSTTSGKYDSVEEIEFPPVPPAVLNAGNVDAQIAEMREWFKAWKTGDNSTRDYRPYFKPLMCFLEGAWSEDDYFNVTEPFYSVFHSLDTWSWWDLEEKNRFVAWTGDMDFMENFAHLPRAPVDVKDDGTLVMAQWNYRILCHPIEGGLELSELKPVDDVSSRLSLDKNMAEYEQTRAVRYSINPRRFDEAIYTGFTRLDEIMAQIPGKDNYGAVIRDNVLVTEEEKLDVFDKKLLNAAYYHRSYDWYQNAKYRGFNDRNLFVAQTTQPKVTPIRAEFCDVNDQCKSFTKRVSYAIPLEVVYLTPLNTWNPFNIENKGDYQSDRGKTVTAGGRNGGMTSLRAYNGVNSMKYFLTPSRFFSGGEIESDPADTKQTVAGVLDRNGVVRNVTSSSIRIHLPEIPGVGVMRTRYPVYPVYAEGNTAYKDMDALAKIVMDLKENAYYLHKAPNFN</sequence>
<feature type="signal peptide" evidence="1">
    <location>
        <begin position="1"/>
        <end position="23"/>
    </location>
</feature>
<feature type="chain" id="PRO_5044740419" evidence="1">
    <location>
        <begin position="24"/>
        <end position="577"/>
    </location>
</feature>
<dbReference type="Proteomes" id="UP001519460">
    <property type="component" value="Unassembled WGS sequence"/>
</dbReference>
<organism evidence="2 3">
    <name type="scientific">Batillaria attramentaria</name>
    <dbReference type="NCBI Taxonomy" id="370345"/>
    <lineage>
        <taxon>Eukaryota</taxon>
        <taxon>Metazoa</taxon>
        <taxon>Spiralia</taxon>
        <taxon>Lophotrochozoa</taxon>
        <taxon>Mollusca</taxon>
        <taxon>Gastropoda</taxon>
        <taxon>Caenogastropoda</taxon>
        <taxon>Sorbeoconcha</taxon>
        <taxon>Cerithioidea</taxon>
        <taxon>Batillariidae</taxon>
        <taxon>Batillaria</taxon>
    </lineage>
</organism>
<gene>
    <name evidence="2" type="ORF">BaRGS_00024367</name>
</gene>
<dbReference type="AlphaFoldDB" id="A0ABD0KB98"/>
<name>A0ABD0KB98_9CAEN</name>
<comment type="caution">
    <text evidence="2">The sequence shown here is derived from an EMBL/GenBank/DDBJ whole genome shotgun (WGS) entry which is preliminary data.</text>
</comment>
<accession>A0ABD0KB98</accession>